<evidence type="ECO:0000313" key="3">
    <source>
        <dbReference type="Proteomes" id="UP000298715"/>
    </source>
</evidence>
<dbReference type="EMBL" id="CP029202">
    <property type="protein sequence ID" value="QCO23953.1"/>
    <property type="molecule type" value="Genomic_DNA"/>
</dbReference>
<evidence type="ECO:0000313" key="2">
    <source>
        <dbReference type="EMBL" id="QCO23953.1"/>
    </source>
</evidence>
<keyword evidence="1" id="KW-0812">Transmembrane</keyword>
<proteinExistence type="predicted"/>
<reference evidence="2 3" key="1">
    <citation type="submission" date="2018-05" db="EMBL/GenBank/DDBJ databases">
        <title>Compelete Genome Sequence of Spiroplasma melliferum.</title>
        <authorList>
            <person name="Davis R.E."/>
            <person name="Shao J.Y."/>
            <person name="Zhao Y."/>
            <person name="Gasparich G.E."/>
        </authorList>
    </citation>
    <scope>NUCLEOTIDE SEQUENCE [LARGE SCALE GENOMIC DNA]</scope>
    <source>
        <strain evidence="2 3">AS576</strain>
    </source>
</reference>
<organism evidence="2 3">
    <name type="scientific">Spiroplasma melliferum</name>
    <dbReference type="NCBI Taxonomy" id="2134"/>
    <lineage>
        <taxon>Bacteria</taxon>
        <taxon>Bacillati</taxon>
        <taxon>Mycoplasmatota</taxon>
        <taxon>Mollicutes</taxon>
        <taxon>Entomoplasmatales</taxon>
        <taxon>Spiroplasmataceae</taxon>
        <taxon>Spiroplasma</taxon>
    </lineage>
</organism>
<keyword evidence="1" id="KW-0472">Membrane</keyword>
<evidence type="ECO:0000256" key="1">
    <source>
        <dbReference type="SAM" id="Phobius"/>
    </source>
</evidence>
<feature type="transmembrane region" description="Helical" evidence="1">
    <location>
        <begin position="40"/>
        <end position="64"/>
    </location>
</feature>
<protein>
    <recommendedName>
        <fullName evidence="4">Transmembrane protein</fullName>
    </recommendedName>
</protein>
<accession>A0ABX5U9E3</accession>
<keyword evidence="3" id="KW-1185">Reference proteome</keyword>
<feature type="transmembrane region" description="Helical" evidence="1">
    <location>
        <begin position="7"/>
        <end position="28"/>
    </location>
</feature>
<name>A0ABX5U9E3_SPIME</name>
<evidence type="ECO:0008006" key="4">
    <source>
        <dbReference type="Google" id="ProtNLM"/>
    </source>
</evidence>
<sequence>MFKKIKKWGVCISVLFIIISLLLLYLPIKEIINWKDYIDTVIALIMFLTTFITFLVAFFTYQIANQSYKIQKKAFEIENKNYIQNQYDIINEILSERQRNIEKMKLYKNNIGKKELWTNLSLKILVNSIGTKTASNYNTVKCKECNQTYKIDDYDKKLKDKLIKEKKDKLLDTYHDLTFIANLFIIKEEYVDNNFILKLDICFKCDKLSQIT</sequence>
<keyword evidence="1" id="KW-1133">Transmembrane helix</keyword>
<dbReference type="Proteomes" id="UP000298715">
    <property type="component" value="Chromosome"/>
</dbReference>
<gene>
    <name evidence="2" type="ORF">SRED_002433</name>
</gene>